<evidence type="ECO:0000313" key="1">
    <source>
        <dbReference type="EMBL" id="JAS21731.1"/>
    </source>
</evidence>
<name>A0A1B6D7S3_9HEMI</name>
<organism evidence="1">
    <name type="scientific">Clastoptera arizonana</name>
    <name type="common">Arizona spittle bug</name>
    <dbReference type="NCBI Taxonomy" id="38151"/>
    <lineage>
        <taxon>Eukaryota</taxon>
        <taxon>Metazoa</taxon>
        <taxon>Ecdysozoa</taxon>
        <taxon>Arthropoda</taxon>
        <taxon>Hexapoda</taxon>
        <taxon>Insecta</taxon>
        <taxon>Pterygota</taxon>
        <taxon>Neoptera</taxon>
        <taxon>Paraneoptera</taxon>
        <taxon>Hemiptera</taxon>
        <taxon>Auchenorrhyncha</taxon>
        <taxon>Cercopoidea</taxon>
        <taxon>Clastopteridae</taxon>
        <taxon>Clastoptera</taxon>
    </lineage>
</organism>
<protein>
    <submittedName>
        <fullName evidence="1">Uncharacterized protein</fullName>
    </submittedName>
</protein>
<feature type="non-terminal residue" evidence="1">
    <location>
        <position position="134"/>
    </location>
</feature>
<feature type="non-terminal residue" evidence="1">
    <location>
        <position position="1"/>
    </location>
</feature>
<sequence>YSCNKVTSSVKKVIIQCFTNLLLYYPMNEKLQELWTQGILSVKEDPKIKSKDKIHKIIKTIILDNIVAFKNQKESTVNTLPWNILHVIIKKKLINEFTLICGRWATSGYLNKRKFEAIKTHINTTNNVAAWTLL</sequence>
<proteinExistence type="predicted"/>
<accession>A0A1B6D7S3</accession>
<reference evidence="1" key="1">
    <citation type="submission" date="2015-12" db="EMBL/GenBank/DDBJ databases">
        <title>De novo transcriptome assembly of four potential Pierce s Disease insect vectors from Arizona vineyards.</title>
        <authorList>
            <person name="Tassone E.E."/>
        </authorList>
    </citation>
    <scope>NUCLEOTIDE SEQUENCE</scope>
</reference>
<gene>
    <name evidence="1" type="ORF">g.45607</name>
</gene>
<dbReference type="EMBL" id="GEDC01015567">
    <property type="protein sequence ID" value="JAS21731.1"/>
    <property type="molecule type" value="Transcribed_RNA"/>
</dbReference>
<dbReference type="AlphaFoldDB" id="A0A1B6D7S3"/>